<sequence>MQEHSRPDRALRGARHPLAMVYGGGGVFGIAYTSGVAQGLADRGLPVRTAPALGTSAGSWTASAVALGLTYDDFDGLTAPPVPTRRPGILADIARELFGEASHDLVSVSAVCVRSRRRHILDGGRYPLADLVAASSAVPGLLPPHRIDGRLYIDGGMWSATSLDAAGEAAHVIVVAPLAGTVMGPMGRAAGFLLERELDRWRKRHPDSTVTMIRPDRAMARVAGLHPLALFDDVRARDVFPMAYEQGLHIGEQLRVATVGAGTAA</sequence>
<evidence type="ECO:0000256" key="1">
    <source>
        <dbReference type="ARBA" id="ARBA00023098"/>
    </source>
</evidence>
<dbReference type="InterPro" id="IPR016035">
    <property type="entry name" value="Acyl_Trfase/lysoPLipase"/>
</dbReference>
<dbReference type="GO" id="GO:0016042">
    <property type="term" value="P:lipid catabolic process"/>
    <property type="evidence" value="ECO:0007669"/>
    <property type="project" value="UniProtKB-UniRule"/>
</dbReference>
<evidence type="ECO:0000313" key="4">
    <source>
        <dbReference type="EMBL" id="CAA9397232.1"/>
    </source>
</evidence>
<accession>A0A6J4NU33</accession>
<dbReference type="PROSITE" id="PS51635">
    <property type="entry name" value="PNPLA"/>
    <property type="match status" value="1"/>
</dbReference>
<dbReference type="Pfam" id="PF01734">
    <property type="entry name" value="Patatin"/>
    <property type="match status" value="1"/>
</dbReference>
<feature type="short sequence motif" description="GXGXXG" evidence="2">
    <location>
        <begin position="24"/>
        <end position="29"/>
    </location>
</feature>
<dbReference type="EMBL" id="CADCUK010000211">
    <property type="protein sequence ID" value="CAA9397232.1"/>
    <property type="molecule type" value="Genomic_DNA"/>
</dbReference>
<evidence type="ECO:0000256" key="2">
    <source>
        <dbReference type="PROSITE-ProRule" id="PRU01161"/>
    </source>
</evidence>
<dbReference type="Gene3D" id="3.40.1090.10">
    <property type="entry name" value="Cytosolic phospholipase A2 catalytic domain"/>
    <property type="match status" value="2"/>
</dbReference>
<dbReference type="SUPFAM" id="SSF52151">
    <property type="entry name" value="FabD/lysophospholipase-like"/>
    <property type="match status" value="1"/>
</dbReference>
<gene>
    <name evidence="4" type="ORF">AVDCRST_MAG47-3191</name>
</gene>
<organism evidence="4">
    <name type="scientific">uncultured Nocardioidaceae bacterium</name>
    <dbReference type="NCBI Taxonomy" id="253824"/>
    <lineage>
        <taxon>Bacteria</taxon>
        <taxon>Bacillati</taxon>
        <taxon>Actinomycetota</taxon>
        <taxon>Actinomycetes</taxon>
        <taxon>Propionibacteriales</taxon>
        <taxon>Nocardioidaceae</taxon>
        <taxon>environmental samples</taxon>
    </lineage>
</organism>
<dbReference type="InterPro" id="IPR002641">
    <property type="entry name" value="PNPLA_dom"/>
</dbReference>
<feature type="domain" description="PNPLA" evidence="3">
    <location>
        <begin position="20"/>
        <end position="167"/>
    </location>
</feature>
<name>A0A6J4NU33_9ACTN</name>
<feature type="active site" description="Nucleophile" evidence="2">
    <location>
        <position position="56"/>
    </location>
</feature>
<protein>
    <recommendedName>
        <fullName evidence="3">PNPLA domain-containing protein</fullName>
    </recommendedName>
</protein>
<keyword evidence="1 2" id="KW-0443">Lipid metabolism</keyword>
<feature type="short sequence motif" description="DGA/G" evidence="2">
    <location>
        <begin position="154"/>
        <end position="156"/>
    </location>
</feature>
<proteinExistence type="predicted"/>
<keyword evidence="2" id="KW-0378">Hydrolase</keyword>
<feature type="active site" description="Proton acceptor" evidence="2">
    <location>
        <position position="154"/>
    </location>
</feature>
<keyword evidence="2" id="KW-0442">Lipid degradation</keyword>
<evidence type="ECO:0000259" key="3">
    <source>
        <dbReference type="PROSITE" id="PS51635"/>
    </source>
</evidence>
<feature type="short sequence motif" description="GXSXG" evidence="2">
    <location>
        <begin position="54"/>
        <end position="58"/>
    </location>
</feature>
<dbReference type="GO" id="GO:0016787">
    <property type="term" value="F:hydrolase activity"/>
    <property type="evidence" value="ECO:0007669"/>
    <property type="project" value="UniProtKB-UniRule"/>
</dbReference>
<reference evidence="4" key="1">
    <citation type="submission" date="2020-02" db="EMBL/GenBank/DDBJ databases">
        <authorList>
            <person name="Meier V. D."/>
        </authorList>
    </citation>
    <scope>NUCLEOTIDE SEQUENCE</scope>
    <source>
        <strain evidence="4">AVDCRST_MAG47</strain>
    </source>
</reference>
<dbReference type="AlphaFoldDB" id="A0A6J4NU33"/>